<dbReference type="RefSeq" id="WP_236650442.1">
    <property type="nucleotide sequence ID" value="NZ_BAAABQ010000021.1"/>
</dbReference>
<dbReference type="EMBL" id="JACJID010000001">
    <property type="protein sequence ID" value="MBA8924393.1"/>
    <property type="molecule type" value="Genomic_DNA"/>
</dbReference>
<accession>A0ABR6BBZ4</accession>
<reference evidence="1 2" key="1">
    <citation type="submission" date="2020-08" db="EMBL/GenBank/DDBJ databases">
        <title>Genomic Encyclopedia of Archaeal and Bacterial Type Strains, Phase II (KMG-II): from individual species to whole genera.</title>
        <authorList>
            <person name="Goeker M."/>
        </authorList>
    </citation>
    <scope>NUCLEOTIDE SEQUENCE [LARGE SCALE GENOMIC DNA]</scope>
    <source>
        <strain evidence="1 2">DSM 43850</strain>
    </source>
</reference>
<protein>
    <recommendedName>
        <fullName evidence="3">Glycosyl transferase</fullName>
    </recommendedName>
</protein>
<proteinExistence type="predicted"/>
<name>A0ABR6BBZ4_9PSEU</name>
<gene>
    <name evidence="1" type="ORF">BC739_001590</name>
</gene>
<evidence type="ECO:0000313" key="1">
    <source>
        <dbReference type="EMBL" id="MBA8924393.1"/>
    </source>
</evidence>
<sequence length="46" mass="5083">MNDSSLILIPGAQHGGWCWRRTLGPLRARGHDVHAVTLTGLGERIY</sequence>
<dbReference type="InterPro" id="IPR029058">
    <property type="entry name" value="AB_hydrolase_fold"/>
</dbReference>
<keyword evidence="2" id="KW-1185">Reference proteome</keyword>
<evidence type="ECO:0008006" key="3">
    <source>
        <dbReference type="Google" id="ProtNLM"/>
    </source>
</evidence>
<dbReference type="SUPFAM" id="SSF53474">
    <property type="entry name" value="alpha/beta-Hydrolases"/>
    <property type="match status" value="1"/>
</dbReference>
<dbReference type="Gene3D" id="3.40.50.1820">
    <property type="entry name" value="alpha/beta hydrolase"/>
    <property type="match status" value="1"/>
</dbReference>
<dbReference type="Proteomes" id="UP000517916">
    <property type="component" value="Unassembled WGS sequence"/>
</dbReference>
<organism evidence="1 2">
    <name type="scientific">Kutzneria viridogrisea</name>
    <dbReference type="NCBI Taxonomy" id="47990"/>
    <lineage>
        <taxon>Bacteria</taxon>
        <taxon>Bacillati</taxon>
        <taxon>Actinomycetota</taxon>
        <taxon>Actinomycetes</taxon>
        <taxon>Pseudonocardiales</taxon>
        <taxon>Pseudonocardiaceae</taxon>
        <taxon>Kutzneria</taxon>
    </lineage>
</organism>
<comment type="caution">
    <text evidence="1">The sequence shown here is derived from an EMBL/GenBank/DDBJ whole genome shotgun (WGS) entry which is preliminary data.</text>
</comment>
<evidence type="ECO:0000313" key="2">
    <source>
        <dbReference type="Proteomes" id="UP000517916"/>
    </source>
</evidence>